<dbReference type="NCBIfam" id="NF008058">
    <property type="entry name" value="PRK10792.1"/>
    <property type="match status" value="1"/>
</dbReference>
<evidence type="ECO:0000256" key="9">
    <source>
        <dbReference type="ARBA" id="ARBA00023167"/>
    </source>
</evidence>
<dbReference type="SUPFAM" id="SSF53223">
    <property type="entry name" value="Aminoacid dehydrogenase-like, N-terminal domain"/>
    <property type="match status" value="1"/>
</dbReference>
<evidence type="ECO:0000256" key="8">
    <source>
        <dbReference type="ARBA" id="ARBA00023102"/>
    </source>
</evidence>
<dbReference type="Gene3D" id="3.40.50.720">
    <property type="entry name" value="NAD(P)-binding Rossmann-like Domain"/>
    <property type="match status" value="1"/>
</dbReference>
<comment type="caution">
    <text evidence="11">Lacks conserved residue(s) required for the propagation of feature annotation.</text>
</comment>
<keyword evidence="3 11" id="KW-0028">Amino-acid biosynthesis</keyword>
<gene>
    <name evidence="11 14" type="primary">folD</name>
    <name evidence="14" type="ORF">H8792_006480</name>
</gene>
<evidence type="ECO:0000259" key="13">
    <source>
        <dbReference type="Pfam" id="PF02882"/>
    </source>
</evidence>
<comment type="subunit">
    <text evidence="11">Homodimer.</text>
</comment>
<reference evidence="14 15" key="2">
    <citation type="submission" date="2020-11" db="EMBL/GenBank/DDBJ databases">
        <title>Sulfur oxidizing isolate from Hospital Hole Sinkhole.</title>
        <authorList>
            <person name="Scott K.M."/>
        </authorList>
    </citation>
    <scope>NUCLEOTIDE SEQUENCE [LARGE SCALE GENOMIC DNA]</scope>
    <source>
        <strain evidence="14 15">HH1</strain>
    </source>
</reference>
<feature type="binding site" evidence="11">
    <location>
        <begin position="166"/>
        <end position="168"/>
    </location>
    <ligand>
        <name>NADP(+)</name>
        <dbReference type="ChEBI" id="CHEBI:58349"/>
    </ligand>
</feature>
<dbReference type="PROSITE" id="PS00767">
    <property type="entry name" value="THF_DHG_CYH_2"/>
    <property type="match status" value="1"/>
</dbReference>
<comment type="catalytic activity">
    <reaction evidence="11">
        <text>(6R)-5,10-methenyltetrahydrofolate + H2O = (6R)-10-formyltetrahydrofolate + H(+)</text>
        <dbReference type="Rhea" id="RHEA:23700"/>
        <dbReference type="ChEBI" id="CHEBI:15377"/>
        <dbReference type="ChEBI" id="CHEBI:15378"/>
        <dbReference type="ChEBI" id="CHEBI:57455"/>
        <dbReference type="ChEBI" id="CHEBI:195366"/>
        <dbReference type="EC" id="3.5.4.9"/>
    </reaction>
</comment>
<evidence type="ECO:0000256" key="2">
    <source>
        <dbReference type="ARBA" id="ARBA00022563"/>
    </source>
</evidence>
<dbReference type="NCBIfam" id="NF010783">
    <property type="entry name" value="PRK14186.1"/>
    <property type="match status" value="1"/>
</dbReference>
<dbReference type="EC" id="1.5.1.5" evidence="11"/>
<dbReference type="InterPro" id="IPR020867">
    <property type="entry name" value="THF_DH/CycHdrlase_CS"/>
</dbReference>
<keyword evidence="4 11" id="KW-0658">Purine biosynthesis</keyword>
<keyword evidence="8 11" id="KW-0368">Histidine biosynthesis</keyword>
<dbReference type="Pfam" id="PF02882">
    <property type="entry name" value="THF_DHG_CYH_C"/>
    <property type="match status" value="1"/>
</dbReference>
<keyword evidence="2 11" id="KW-0554">One-carbon metabolism</keyword>
<dbReference type="CDD" id="cd01080">
    <property type="entry name" value="NAD_bind_m-THF_DH_Cyclohyd"/>
    <property type="match status" value="1"/>
</dbReference>
<evidence type="ECO:0000313" key="14">
    <source>
        <dbReference type="EMBL" id="MBF6057986.1"/>
    </source>
</evidence>
<evidence type="ECO:0000256" key="3">
    <source>
        <dbReference type="ARBA" id="ARBA00022605"/>
    </source>
</evidence>
<dbReference type="InterPro" id="IPR020631">
    <property type="entry name" value="THF_DH/CycHdrlase_NAD-bd_dom"/>
</dbReference>
<feature type="domain" description="Tetrahydrofolate dehydrogenase/cyclohydrolase catalytic" evidence="12">
    <location>
        <begin position="6"/>
        <end position="121"/>
    </location>
</feature>
<evidence type="ECO:0000256" key="4">
    <source>
        <dbReference type="ARBA" id="ARBA00022755"/>
    </source>
</evidence>
<dbReference type="Gene3D" id="3.40.50.10860">
    <property type="entry name" value="Leucine Dehydrogenase, chain A, domain 1"/>
    <property type="match status" value="1"/>
</dbReference>
<dbReference type="SUPFAM" id="SSF51735">
    <property type="entry name" value="NAD(P)-binding Rossmann-fold domains"/>
    <property type="match status" value="1"/>
</dbReference>
<evidence type="ECO:0000256" key="1">
    <source>
        <dbReference type="ARBA" id="ARBA00004777"/>
    </source>
</evidence>
<proteinExistence type="inferred from homology"/>
<feature type="binding site" evidence="11">
    <location>
        <position position="232"/>
    </location>
    <ligand>
        <name>NADP(+)</name>
        <dbReference type="ChEBI" id="CHEBI:58349"/>
    </ligand>
</feature>
<dbReference type="PROSITE" id="PS00766">
    <property type="entry name" value="THF_DHG_CYH_1"/>
    <property type="match status" value="1"/>
</dbReference>
<comment type="caution">
    <text evidence="14">The sequence shown here is derived from an EMBL/GenBank/DDBJ whole genome shotgun (WGS) entry which is preliminary data.</text>
</comment>
<dbReference type="InterPro" id="IPR036291">
    <property type="entry name" value="NAD(P)-bd_dom_sf"/>
</dbReference>
<keyword evidence="6 11" id="KW-0521">NADP</keyword>
<keyword evidence="5 11" id="KW-0378">Hydrolase</keyword>
<evidence type="ECO:0000313" key="15">
    <source>
        <dbReference type="Proteomes" id="UP001193680"/>
    </source>
</evidence>
<name>A0ABS0BVY2_9GAMM</name>
<keyword evidence="15" id="KW-1185">Reference proteome</keyword>
<dbReference type="GO" id="GO:0004488">
    <property type="term" value="F:methylenetetrahydrofolate dehydrogenase (NADP+) activity"/>
    <property type="evidence" value="ECO:0007669"/>
    <property type="project" value="UniProtKB-EC"/>
</dbReference>
<comment type="function">
    <text evidence="11">Catalyzes the oxidation of 5,10-methylenetetrahydrofolate to 5,10-methenyltetrahydrofolate and then the hydrolysis of 5,10-methenyltetrahydrofolate to 10-formyltetrahydrofolate.</text>
</comment>
<reference evidence="14 15" key="1">
    <citation type="submission" date="2020-06" db="EMBL/GenBank/DDBJ databases">
        <authorList>
            <person name="Scott K."/>
        </authorList>
    </citation>
    <scope>NUCLEOTIDE SEQUENCE [LARGE SCALE GENOMIC DNA]</scope>
    <source>
        <strain evidence="14 15">HH1</strain>
    </source>
</reference>
<dbReference type="EC" id="3.5.4.9" evidence="11"/>
<keyword evidence="7 11" id="KW-0560">Oxidoreductase</keyword>
<keyword evidence="9 11" id="KW-0486">Methionine biosynthesis</keyword>
<sequence length="289" mass="30973">MSAKIIDGKAVSKAVRAKIKEQVDMRRSQGLRAPGLAVVLIGDDPASSVYVNSKKKACEEVGFVSKSWHWPSTTTQAELLALIKQLNEDHSIDGILVQLPLPEHIEAETVIESIHPDKDVDGFHPYNIGRLTVRMPTLRPCTPYGCITLLNHYGLSAKGKHAVIVGASNIVGRPMSLELLLAGATTTVCHRFTEDLQTHVGMADILVVAVGKPGFIPADWLKPGCIVIDVGINRLPDGTLTGDVDTAALDIAGYVTPVPGGVGPMTIATLLENTLVACERHQQSTYFSS</sequence>
<dbReference type="InterPro" id="IPR046346">
    <property type="entry name" value="Aminoacid_DH-like_N_sf"/>
</dbReference>
<dbReference type="InterPro" id="IPR000672">
    <property type="entry name" value="THF_DH/CycHdrlase"/>
</dbReference>
<dbReference type="InterPro" id="IPR020630">
    <property type="entry name" value="THF_DH/CycHdrlase_cat_dom"/>
</dbReference>
<comment type="catalytic activity">
    <reaction evidence="11">
        <text>(6R)-5,10-methylene-5,6,7,8-tetrahydrofolate + NADP(+) = (6R)-5,10-methenyltetrahydrofolate + NADPH</text>
        <dbReference type="Rhea" id="RHEA:22812"/>
        <dbReference type="ChEBI" id="CHEBI:15636"/>
        <dbReference type="ChEBI" id="CHEBI:57455"/>
        <dbReference type="ChEBI" id="CHEBI:57783"/>
        <dbReference type="ChEBI" id="CHEBI:58349"/>
        <dbReference type="EC" id="1.5.1.5"/>
    </reaction>
</comment>
<comment type="pathway">
    <text evidence="1 11">One-carbon metabolism; tetrahydrofolate interconversion.</text>
</comment>
<dbReference type="Proteomes" id="UP001193680">
    <property type="component" value="Unassembled WGS sequence"/>
</dbReference>
<dbReference type="Pfam" id="PF00763">
    <property type="entry name" value="THF_DHG_CYH"/>
    <property type="match status" value="1"/>
</dbReference>
<accession>A0ABS0BVY2</accession>
<evidence type="ECO:0000256" key="10">
    <source>
        <dbReference type="ARBA" id="ARBA00023268"/>
    </source>
</evidence>
<evidence type="ECO:0000256" key="5">
    <source>
        <dbReference type="ARBA" id="ARBA00022801"/>
    </source>
</evidence>
<evidence type="ECO:0000256" key="11">
    <source>
        <dbReference type="HAMAP-Rule" id="MF_01576"/>
    </source>
</evidence>
<organism evidence="14 15">
    <name type="scientific">Thiomicrorhabdus heinhorstiae</name>
    <dbReference type="NCBI Taxonomy" id="2748010"/>
    <lineage>
        <taxon>Bacteria</taxon>
        <taxon>Pseudomonadati</taxon>
        <taxon>Pseudomonadota</taxon>
        <taxon>Gammaproteobacteria</taxon>
        <taxon>Thiotrichales</taxon>
        <taxon>Piscirickettsiaceae</taxon>
        <taxon>Thiomicrorhabdus</taxon>
    </lineage>
</organism>
<dbReference type="GO" id="GO:0004477">
    <property type="term" value="F:methenyltetrahydrofolate cyclohydrolase activity"/>
    <property type="evidence" value="ECO:0007669"/>
    <property type="project" value="UniProtKB-EC"/>
</dbReference>
<dbReference type="PANTHER" id="PTHR48099:SF5">
    <property type="entry name" value="C-1-TETRAHYDROFOLATE SYNTHASE, CYTOPLASMIC"/>
    <property type="match status" value="1"/>
</dbReference>
<dbReference type="RefSeq" id="WP_185978132.1">
    <property type="nucleotide sequence ID" value="NZ_JACBGI020000009.1"/>
</dbReference>
<evidence type="ECO:0000259" key="12">
    <source>
        <dbReference type="Pfam" id="PF00763"/>
    </source>
</evidence>
<dbReference type="EMBL" id="JACBGI020000009">
    <property type="protein sequence ID" value="MBF6057986.1"/>
    <property type="molecule type" value="Genomic_DNA"/>
</dbReference>
<dbReference type="PANTHER" id="PTHR48099">
    <property type="entry name" value="C-1-TETRAHYDROFOLATE SYNTHASE, CYTOPLASMIC-RELATED"/>
    <property type="match status" value="1"/>
</dbReference>
<dbReference type="HAMAP" id="MF_01576">
    <property type="entry name" value="THF_DHG_CYH"/>
    <property type="match status" value="1"/>
</dbReference>
<protein>
    <recommendedName>
        <fullName evidence="11">Bifunctional protein FolD</fullName>
    </recommendedName>
    <domain>
        <recommendedName>
            <fullName evidence="11">Methylenetetrahydrofolate dehydrogenase</fullName>
            <ecNumber evidence="11">1.5.1.5</ecNumber>
        </recommendedName>
    </domain>
    <domain>
        <recommendedName>
            <fullName evidence="11">Methenyltetrahydrofolate cyclohydrolase</fullName>
            <ecNumber evidence="11">3.5.4.9</ecNumber>
        </recommendedName>
    </domain>
</protein>
<keyword evidence="10 11" id="KW-0511">Multifunctional enzyme</keyword>
<dbReference type="PRINTS" id="PR00085">
    <property type="entry name" value="THFDHDRGNASE"/>
</dbReference>
<feature type="domain" description="Tetrahydrofolate dehydrogenase/cyclohydrolase NAD(P)-binding" evidence="13">
    <location>
        <begin position="140"/>
        <end position="281"/>
    </location>
</feature>
<evidence type="ECO:0000256" key="7">
    <source>
        <dbReference type="ARBA" id="ARBA00023002"/>
    </source>
</evidence>
<evidence type="ECO:0000256" key="6">
    <source>
        <dbReference type="ARBA" id="ARBA00022857"/>
    </source>
</evidence>
<comment type="similarity">
    <text evidence="11">Belongs to the tetrahydrofolate dehydrogenase/cyclohydrolase family.</text>
</comment>